<dbReference type="GO" id="GO:0005737">
    <property type="term" value="C:cytoplasm"/>
    <property type="evidence" value="ECO:0007669"/>
    <property type="project" value="TreeGrafter"/>
</dbReference>
<evidence type="ECO:0000313" key="13">
    <source>
        <dbReference type="Proteomes" id="UP001383192"/>
    </source>
</evidence>
<keyword evidence="8" id="KW-0460">Magnesium</keyword>
<keyword evidence="10" id="KW-0539">Nucleus</keyword>
<name>A0AAW0DIB0_9AGAR</name>
<keyword evidence="6" id="KW-0227">DNA damage</keyword>
<organism evidence="12 13">
    <name type="scientific">Paramarasmius palmivorus</name>
    <dbReference type="NCBI Taxonomy" id="297713"/>
    <lineage>
        <taxon>Eukaryota</taxon>
        <taxon>Fungi</taxon>
        <taxon>Dikarya</taxon>
        <taxon>Basidiomycota</taxon>
        <taxon>Agaricomycotina</taxon>
        <taxon>Agaricomycetes</taxon>
        <taxon>Agaricomycetidae</taxon>
        <taxon>Agaricales</taxon>
        <taxon>Marasmiineae</taxon>
        <taxon>Marasmiaceae</taxon>
        <taxon>Paramarasmius</taxon>
    </lineage>
</organism>
<dbReference type="InterPro" id="IPR005135">
    <property type="entry name" value="Endo/exonuclease/phosphatase"/>
</dbReference>
<keyword evidence="5" id="KW-0479">Metal-binding</keyword>
<dbReference type="Proteomes" id="UP001383192">
    <property type="component" value="Unassembled WGS sequence"/>
</dbReference>
<evidence type="ECO:0000256" key="6">
    <source>
        <dbReference type="ARBA" id="ARBA00022763"/>
    </source>
</evidence>
<keyword evidence="7" id="KW-0378">Hydrolase</keyword>
<evidence type="ECO:0000259" key="11">
    <source>
        <dbReference type="Pfam" id="PF03372"/>
    </source>
</evidence>
<accession>A0AAW0DIB0</accession>
<dbReference type="GO" id="GO:0006302">
    <property type="term" value="P:double-strand break repair"/>
    <property type="evidence" value="ECO:0007669"/>
    <property type="project" value="TreeGrafter"/>
</dbReference>
<keyword evidence="4" id="KW-0540">Nuclease</keyword>
<comment type="cofactor">
    <cofactor evidence="2">
        <name>Mg(2+)</name>
        <dbReference type="ChEBI" id="CHEBI:18420"/>
    </cofactor>
</comment>
<dbReference type="GO" id="GO:0070260">
    <property type="term" value="F:5'-tyrosyl-DNA phosphodiesterase activity"/>
    <property type="evidence" value="ECO:0007669"/>
    <property type="project" value="TreeGrafter"/>
</dbReference>
<dbReference type="InterPro" id="IPR051547">
    <property type="entry name" value="TDP2-like"/>
</dbReference>
<evidence type="ECO:0000256" key="8">
    <source>
        <dbReference type="ARBA" id="ARBA00022842"/>
    </source>
</evidence>
<evidence type="ECO:0000256" key="5">
    <source>
        <dbReference type="ARBA" id="ARBA00022723"/>
    </source>
</evidence>
<reference evidence="12 13" key="1">
    <citation type="submission" date="2024-01" db="EMBL/GenBank/DDBJ databases">
        <title>A draft genome for a cacao thread blight-causing isolate of Paramarasmius palmivorus.</title>
        <authorList>
            <person name="Baruah I.K."/>
            <person name="Bukari Y."/>
            <person name="Amoako-Attah I."/>
            <person name="Meinhardt L.W."/>
            <person name="Bailey B.A."/>
            <person name="Cohen S.P."/>
        </authorList>
    </citation>
    <scope>NUCLEOTIDE SEQUENCE [LARGE SCALE GENOMIC DNA]</scope>
    <source>
        <strain evidence="12 13">GH-12</strain>
    </source>
</reference>
<comment type="caution">
    <text evidence="12">The sequence shown here is derived from an EMBL/GenBank/DDBJ whole genome shotgun (WGS) entry which is preliminary data.</text>
</comment>
<dbReference type="PANTHER" id="PTHR15822:SF4">
    <property type="entry name" value="TYROSYL-DNA PHOSPHODIESTERASE 2"/>
    <property type="match status" value="1"/>
</dbReference>
<evidence type="ECO:0000256" key="1">
    <source>
        <dbReference type="ARBA" id="ARBA00001936"/>
    </source>
</evidence>
<evidence type="ECO:0000256" key="4">
    <source>
        <dbReference type="ARBA" id="ARBA00022722"/>
    </source>
</evidence>
<evidence type="ECO:0000256" key="9">
    <source>
        <dbReference type="ARBA" id="ARBA00023204"/>
    </source>
</evidence>
<dbReference type="EMBL" id="JAYKXP010000014">
    <property type="protein sequence ID" value="KAK7050977.1"/>
    <property type="molecule type" value="Genomic_DNA"/>
</dbReference>
<comment type="subcellular location">
    <subcellularLocation>
        <location evidence="3">Nucleus</location>
        <location evidence="3">PML body</location>
    </subcellularLocation>
</comment>
<evidence type="ECO:0000256" key="3">
    <source>
        <dbReference type="ARBA" id="ARBA00004322"/>
    </source>
</evidence>
<keyword evidence="13" id="KW-1185">Reference proteome</keyword>
<proteinExistence type="predicted"/>
<evidence type="ECO:0000256" key="2">
    <source>
        <dbReference type="ARBA" id="ARBA00001946"/>
    </source>
</evidence>
<dbReference type="AlphaFoldDB" id="A0AAW0DIB0"/>
<dbReference type="Gene3D" id="3.60.10.10">
    <property type="entry name" value="Endonuclease/exonuclease/phosphatase"/>
    <property type="match status" value="1"/>
</dbReference>
<keyword evidence="9" id="KW-0234">DNA repair</keyword>
<comment type="cofactor">
    <cofactor evidence="1">
        <name>Mn(2+)</name>
        <dbReference type="ChEBI" id="CHEBI:29035"/>
    </cofactor>
</comment>
<gene>
    <name evidence="12" type="ORF">VNI00_005089</name>
</gene>
<dbReference type="SUPFAM" id="SSF56219">
    <property type="entry name" value="DNase I-like"/>
    <property type="match status" value="1"/>
</dbReference>
<protein>
    <recommendedName>
        <fullName evidence="11">Endonuclease/exonuclease/phosphatase domain-containing protein</fullName>
    </recommendedName>
</protein>
<evidence type="ECO:0000256" key="10">
    <source>
        <dbReference type="ARBA" id="ARBA00023242"/>
    </source>
</evidence>
<evidence type="ECO:0000313" key="12">
    <source>
        <dbReference type="EMBL" id="KAK7050977.1"/>
    </source>
</evidence>
<dbReference type="Pfam" id="PF03372">
    <property type="entry name" value="Exo_endo_phos"/>
    <property type="match status" value="1"/>
</dbReference>
<dbReference type="GO" id="GO:0003697">
    <property type="term" value="F:single-stranded DNA binding"/>
    <property type="evidence" value="ECO:0007669"/>
    <property type="project" value="TreeGrafter"/>
</dbReference>
<dbReference type="GO" id="GO:0046872">
    <property type="term" value="F:metal ion binding"/>
    <property type="evidence" value="ECO:0007669"/>
    <property type="project" value="UniProtKB-KW"/>
</dbReference>
<evidence type="ECO:0000256" key="7">
    <source>
        <dbReference type="ARBA" id="ARBA00022801"/>
    </source>
</evidence>
<dbReference type="PANTHER" id="PTHR15822">
    <property type="entry name" value="TRAF AND TNF RECEPTOR-ASSOCIATED PROTEIN"/>
    <property type="match status" value="1"/>
</dbReference>
<feature type="domain" description="Endonuclease/exonuclease/phosphatase" evidence="11">
    <location>
        <begin position="64"/>
        <end position="319"/>
    </location>
</feature>
<dbReference type="GO" id="GO:0004518">
    <property type="term" value="F:nuclease activity"/>
    <property type="evidence" value="ECO:0007669"/>
    <property type="project" value="UniProtKB-KW"/>
</dbReference>
<sequence>MHTMQPSDDRSHINPHANVIENRLWPINMYRYSKTGDDWKKVNLRHQVNHSFVLPPQKELAVYTWNVDFESTHVIERLEAAFRVLQEDLGEPMRPCVILLQELHAKALKAVKMNPWVQKYFYVTPLDHLKWPYPHQYGNITLVHHSVQVKQAAMLEYRMSEGARTGIMVDVRMHAGRDESSSQPYKIMRIINTHLESGKGCAVEENRREQLKLCADFLLNPNRGCDGGIIGGDLNAFDLDSEQQVVEAGLLDAIDPGRLTTPEDGFTWGYQINKRSDYVYPKSRLDKFLYTPDRSFYVTHPDIIGKGSKDRGGRFVSDHYGLAADVVIQE</sequence>
<dbReference type="InterPro" id="IPR036691">
    <property type="entry name" value="Endo/exonu/phosph_ase_sf"/>
</dbReference>